<dbReference type="EMBL" id="JACCFM010000001">
    <property type="protein sequence ID" value="NYJ18277.1"/>
    <property type="molecule type" value="Genomic_DNA"/>
</dbReference>
<name>A0A7Z0J4D5_9MICO</name>
<keyword evidence="2" id="KW-1185">Reference proteome</keyword>
<sequence length="273" mass="30753">MNIRQRIGALEQHLTERDIAILKDLEQFRLLTTRHLQRLHFPAAPLGPHITVSGATRGTTRVLTRLEEHGVVTRLARRVGGIKHGSAVTIWQLGAAGDRLLRARRGDPIRRRYDEPGLTFATHMLAVAEVSVTLKEHAHATQFELLELKTEPACWRTFSGTGTSVLTLKPDLYAVTADATTETHSFIEVDQATEHLPAVLRKCHTYQRYERSGTEQRHRGLFPAVVWITPTQTRADQIRTTVLGDESLDSELFWVTTIENALRHLAPYPPTIT</sequence>
<evidence type="ECO:0008006" key="3">
    <source>
        <dbReference type="Google" id="ProtNLM"/>
    </source>
</evidence>
<protein>
    <recommendedName>
        <fullName evidence="3">Replication-relaxation</fullName>
    </recommendedName>
</protein>
<reference evidence="1 2" key="1">
    <citation type="submission" date="2020-07" db="EMBL/GenBank/DDBJ databases">
        <title>Sequencing the genomes of 1000 actinobacteria strains.</title>
        <authorList>
            <person name="Klenk H.-P."/>
        </authorList>
    </citation>
    <scope>NUCLEOTIDE SEQUENCE [LARGE SCALE GENOMIC DNA]</scope>
    <source>
        <strain evidence="1 2">LI1</strain>
    </source>
</reference>
<dbReference type="AlphaFoldDB" id="A0A7Z0J4D5"/>
<proteinExistence type="predicted"/>
<evidence type="ECO:0000313" key="2">
    <source>
        <dbReference type="Proteomes" id="UP000537260"/>
    </source>
</evidence>
<dbReference type="Proteomes" id="UP000537260">
    <property type="component" value="Unassembled WGS sequence"/>
</dbReference>
<comment type="caution">
    <text evidence="1">The sequence shown here is derived from an EMBL/GenBank/DDBJ whole genome shotgun (WGS) entry which is preliminary data.</text>
</comment>
<accession>A0A7Z0J4D5</accession>
<dbReference type="RefSeq" id="WP_179577209.1">
    <property type="nucleotide sequence ID" value="NZ_JACCFM010000001.1"/>
</dbReference>
<gene>
    <name evidence="1" type="ORF">HNR05_000068</name>
</gene>
<organism evidence="1 2">
    <name type="scientific">Glaciibacter psychrotolerans</name>
    <dbReference type="NCBI Taxonomy" id="670054"/>
    <lineage>
        <taxon>Bacteria</taxon>
        <taxon>Bacillati</taxon>
        <taxon>Actinomycetota</taxon>
        <taxon>Actinomycetes</taxon>
        <taxon>Micrococcales</taxon>
        <taxon>Microbacteriaceae</taxon>
        <taxon>Glaciibacter</taxon>
    </lineage>
</organism>
<dbReference type="Pfam" id="PF13814">
    <property type="entry name" value="Replic_Relax"/>
    <property type="match status" value="1"/>
</dbReference>
<dbReference type="InterPro" id="IPR025855">
    <property type="entry name" value="Replic_Relax"/>
</dbReference>
<evidence type="ECO:0000313" key="1">
    <source>
        <dbReference type="EMBL" id="NYJ18277.1"/>
    </source>
</evidence>